<comment type="catalytic activity">
    <reaction evidence="10">
        <text>L-cysteine + L-glutamate + ATP = gamma-L-glutamyl-L-cysteine + ADP + phosphate + H(+)</text>
        <dbReference type="Rhea" id="RHEA:13285"/>
        <dbReference type="ChEBI" id="CHEBI:15378"/>
        <dbReference type="ChEBI" id="CHEBI:29985"/>
        <dbReference type="ChEBI" id="CHEBI:30616"/>
        <dbReference type="ChEBI" id="CHEBI:35235"/>
        <dbReference type="ChEBI" id="CHEBI:43474"/>
        <dbReference type="ChEBI" id="CHEBI:58173"/>
        <dbReference type="ChEBI" id="CHEBI:456216"/>
        <dbReference type="EC" id="6.3.2.2"/>
    </reaction>
</comment>
<dbReference type="OrthoDB" id="7939818at2759"/>
<keyword evidence="5 10" id="KW-0317">Glutathione biosynthesis</keyword>
<dbReference type="SUPFAM" id="SSF55931">
    <property type="entry name" value="Glutamine synthetase/guanido kinase"/>
    <property type="match status" value="1"/>
</dbReference>
<dbReference type="Gene3D" id="3.30.590.50">
    <property type="match status" value="1"/>
</dbReference>
<dbReference type="PANTHER" id="PTHR11164">
    <property type="entry name" value="GLUTAMATE CYSTEINE LIGASE"/>
    <property type="match status" value="1"/>
</dbReference>
<evidence type="ECO:0000313" key="12">
    <source>
        <dbReference type="EMBL" id="CAF3831173.1"/>
    </source>
</evidence>
<evidence type="ECO:0000256" key="5">
    <source>
        <dbReference type="ARBA" id="ARBA00022684"/>
    </source>
</evidence>
<evidence type="ECO:0000256" key="2">
    <source>
        <dbReference type="ARBA" id="ARBA00008100"/>
    </source>
</evidence>
<dbReference type="Pfam" id="PF03074">
    <property type="entry name" value="GCS"/>
    <property type="match status" value="1"/>
</dbReference>
<dbReference type="InterPro" id="IPR004308">
    <property type="entry name" value="GCS"/>
</dbReference>
<evidence type="ECO:0000256" key="9">
    <source>
        <dbReference type="ARBA" id="ARBA00032122"/>
    </source>
</evidence>
<dbReference type="UniPathway" id="UPA00142">
    <property type="reaction ID" value="UER00209"/>
</dbReference>
<dbReference type="Proteomes" id="UP000681722">
    <property type="component" value="Unassembled WGS sequence"/>
</dbReference>
<name>A0A814L9Q3_9BILA</name>
<evidence type="ECO:0000256" key="6">
    <source>
        <dbReference type="ARBA" id="ARBA00022741"/>
    </source>
</evidence>
<dbReference type="GO" id="GO:0006750">
    <property type="term" value="P:glutathione biosynthetic process"/>
    <property type="evidence" value="ECO:0007669"/>
    <property type="project" value="UniProtKB-UniRule"/>
</dbReference>
<evidence type="ECO:0000256" key="8">
    <source>
        <dbReference type="ARBA" id="ARBA00030585"/>
    </source>
</evidence>
<dbReference type="EMBL" id="CAJOBC010004517">
    <property type="protein sequence ID" value="CAF3831173.1"/>
    <property type="molecule type" value="Genomic_DNA"/>
</dbReference>
<dbReference type="GO" id="GO:0005524">
    <property type="term" value="F:ATP binding"/>
    <property type="evidence" value="ECO:0007669"/>
    <property type="project" value="UniProtKB-UniRule"/>
</dbReference>
<dbReference type="InterPro" id="IPR014746">
    <property type="entry name" value="Gln_synth/guanido_kin_cat_dom"/>
</dbReference>
<keyword evidence="7 10" id="KW-0067">ATP-binding</keyword>
<sequence>MGLLTEGQALTWDEIISKRDYIRQIGIDQFIYLYNRFKGRQNDCFTWGEEVEFTLVRFDHEKKRVQVSLKAHDLLPILNEQNQNYYKNEYRVTWHPEGCDFVLEGVPNKPYGYLPIHFNTVEANMKLRRSQVQSLLEENEYILNICAFPRMGSPKFTYPEIVSNPLDNIGLSIYMPNEVISPMHPRYKSCDENMFQRRGTKLAINVPIYIDKNTVQPFRDDLASQYNININEHHIELIDNHIHLDSPYSGWGCCCLQVTFQARDLNEAKFLYDQLVPMTSIMVCVALSAACPIWRGYLSEIDCRWNILSQVADDRTPEELGLKPLINDRYVIPKSRYSSVDCYLCDEHSKYNDINLVFDENIYTKLITNGVDSALSKHIAHLFVRDPLCVLREHLIPIHFELGLSITIYH</sequence>
<evidence type="ECO:0000256" key="4">
    <source>
        <dbReference type="ARBA" id="ARBA00022598"/>
    </source>
</evidence>
<accession>A0A814L9Q3</accession>
<evidence type="ECO:0000256" key="1">
    <source>
        <dbReference type="ARBA" id="ARBA00005006"/>
    </source>
</evidence>
<keyword evidence="6 10" id="KW-0547">Nucleotide-binding</keyword>
<dbReference type="FunFam" id="3.30.590.50:FF:000002">
    <property type="entry name" value="Glutamate--cysteine ligase catalytic subunit"/>
    <property type="match status" value="1"/>
</dbReference>
<keyword evidence="13" id="KW-1185">Reference proteome</keyword>
<dbReference type="GO" id="GO:0017109">
    <property type="term" value="C:glutamate-cysteine ligase complex"/>
    <property type="evidence" value="ECO:0007669"/>
    <property type="project" value="TreeGrafter"/>
</dbReference>
<dbReference type="Proteomes" id="UP000663829">
    <property type="component" value="Unassembled WGS sequence"/>
</dbReference>
<comment type="caution">
    <text evidence="11">The sequence shown here is derived from an EMBL/GenBank/DDBJ whole genome shotgun (WGS) entry which is preliminary data.</text>
</comment>
<evidence type="ECO:0000256" key="10">
    <source>
        <dbReference type="RuleBase" id="RU367135"/>
    </source>
</evidence>
<reference evidence="11" key="1">
    <citation type="submission" date="2021-02" db="EMBL/GenBank/DDBJ databases">
        <authorList>
            <person name="Nowell W R."/>
        </authorList>
    </citation>
    <scope>NUCLEOTIDE SEQUENCE</scope>
</reference>
<evidence type="ECO:0000313" key="11">
    <source>
        <dbReference type="EMBL" id="CAF1063132.1"/>
    </source>
</evidence>
<dbReference type="AlphaFoldDB" id="A0A814L9Q3"/>
<protein>
    <recommendedName>
        <fullName evidence="3 10">Glutamate--cysteine ligase</fullName>
        <ecNumber evidence="3 10">6.3.2.2</ecNumber>
    </recommendedName>
    <alternativeName>
        <fullName evidence="9 10">Gamma-ECS</fullName>
    </alternativeName>
    <alternativeName>
        <fullName evidence="8 10">Gamma-glutamylcysteine synthetase</fullName>
    </alternativeName>
</protein>
<comment type="pathway">
    <text evidence="1 10">Sulfur metabolism; glutathione biosynthesis; glutathione from L-cysteine and L-glutamate: step 1/2.</text>
</comment>
<organism evidence="11 13">
    <name type="scientific">Didymodactylos carnosus</name>
    <dbReference type="NCBI Taxonomy" id="1234261"/>
    <lineage>
        <taxon>Eukaryota</taxon>
        <taxon>Metazoa</taxon>
        <taxon>Spiralia</taxon>
        <taxon>Gnathifera</taxon>
        <taxon>Rotifera</taxon>
        <taxon>Eurotatoria</taxon>
        <taxon>Bdelloidea</taxon>
        <taxon>Philodinida</taxon>
        <taxon>Philodinidae</taxon>
        <taxon>Didymodactylos</taxon>
    </lineage>
</organism>
<dbReference type="EC" id="6.3.2.2" evidence="3 10"/>
<evidence type="ECO:0000256" key="7">
    <source>
        <dbReference type="ARBA" id="ARBA00022840"/>
    </source>
</evidence>
<dbReference type="PANTHER" id="PTHR11164:SF0">
    <property type="entry name" value="GLUTAMATE--CYSTEINE LIGASE CATALYTIC SUBUNIT"/>
    <property type="match status" value="1"/>
</dbReference>
<keyword evidence="4 10" id="KW-0436">Ligase</keyword>
<evidence type="ECO:0000313" key="13">
    <source>
        <dbReference type="Proteomes" id="UP000663829"/>
    </source>
</evidence>
<dbReference type="GO" id="GO:0004357">
    <property type="term" value="F:glutamate-cysteine ligase activity"/>
    <property type="evidence" value="ECO:0007669"/>
    <property type="project" value="UniProtKB-UniRule"/>
</dbReference>
<proteinExistence type="inferred from homology"/>
<gene>
    <name evidence="11" type="ORF">GPM918_LOCUS16885</name>
    <name evidence="12" type="ORF">SRO942_LOCUS16884</name>
</gene>
<evidence type="ECO:0000256" key="3">
    <source>
        <dbReference type="ARBA" id="ARBA00012220"/>
    </source>
</evidence>
<dbReference type="EMBL" id="CAJNOQ010004517">
    <property type="protein sequence ID" value="CAF1063132.1"/>
    <property type="molecule type" value="Genomic_DNA"/>
</dbReference>
<comment type="similarity">
    <text evidence="2 10">Belongs to the glutamate--cysteine ligase type 3 family.</text>
</comment>